<evidence type="ECO:0000313" key="6">
    <source>
        <dbReference type="EMBL" id="CAD5222527.1"/>
    </source>
</evidence>
<dbReference type="InterPro" id="IPR032914">
    <property type="entry name" value="Vam6/VPS39/TRAP1"/>
</dbReference>
<dbReference type="SUPFAM" id="SSF50978">
    <property type="entry name" value="WD40 repeat-like"/>
    <property type="match status" value="1"/>
</dbReference>
<dbReference type="GO" id="GO:0015031">
    <property type="term" value="P:protein transport"/>
    <property type="evidence" value="ECO:0007669"/>
    <property type="project" value="UniProtKB-KW"/>
</dbReference>
<dbReference type="GO" id="GO:0016020">
    <property type="term" value="C:membrane"/>
    <property type="evidence" value="ECO:0007669"/>
    <property type="project" value="TreeGrafter"/>
</dbReference>
<name>A0A1I7SQZ5_BURXY</name>
<protein>
    <submittedName>
        <fullName evidence="6">(pine wood nematode) hypothetical protein</fullName>
    </submittedName>
    <submittedName>
        <fullName evidence="9">CNH domain-containing protein</fullName>
    </submittedName>
</protein>
<feature type="domain" description="CNH" evidence="5">
    <location>
        <begin position="15"/>
        <end position="284"/>
    </location>
</feature>
<evidence type="ECO:0000313" key="7">
    <source>
        <dbReference type="Proteomes" id="UP000095284"/>
    </source>
</evidence>
<evidence type="ECO:0000259" key="5">
    <source>
        <dbReference type="PROSITE" id="PS50219"/>
    </source>
</evidence>
<dbReference type="GO" id="GO:0034058">
    <property type="term" value="P:endosomal vesicle fusion"/>
    <property type="evidence" value="ECO:0007669"/>
    <property type="project" value="TreeGrafter"/>
</dbReference>
<comment type="subcellular location">
    <subcellularLocation>
        <location evidence="1">Cytoplasm</location>
    </subcellularLocation>
</comment>
<evidence type="ECO:0000256" key="1">
    <source>
        <dbReference type="ARBA" id="ARBA00004496"/>
    </source>
</evidence>
<evidence type="ECO:0000256" key="4">
    <source>
        <dbReference type="ARBA" id="ARBA00022927"/>
    </source>
</evidence>
<keyword evidence="3" id="KW-0963">Cytoplasm</keyword>
<gene>
    <name evidence="6" type="ORF">BXYJ_LOCUS7495</name>
</gene>
<evidence type="ECO:0000313" key="9">
    <source>
        <dbReference type="WBParaSite" id="BXY_1545900.1"/>
    </source>
</evidence>
<reference evidence="9" key="1">
    <citation type="submission" date="2016-11" db="UniProtKB">
        <authorList>
            <consortium name="WormBaseParasite"/>
        </authorList>
    </citation>
    <scope>IDENTIFICATION</scope>
</reference>
<dbReference type="Proteomes" id="UP000582659">
    <property type="component" value="Unassembled WGS sequence"/>
</dbReference>
<keyword evidence="8" id="KW-1185">Reference proteome</keyword>
<dbReference type="PANTHER" id="PTHR12894">
    <property type="entry name" value="CNH DOMAIN CONTAINING"/>
    <property type="match status" value="1"/>
</dbReference>
<dbReference type="EMBL" id="CAJFCV020000003">
    <property type="protein sequence ID" value="CAG9110613.1"/>
    <property type="molecule type" value="Genomic_DNA"/>
</dbReference>
<dbReference type="AlphaFoldDB" id="A0A1I7SQZ5"/>
<keyword evidence="2" id="KW-0813">Transport</keyword>
<dbReference type="Proteomes" id="UP000095284">
    <property type="component" value="Unplaced"/>
</dbReference>
<dbReference type="InterPro" id="IPR001180">
    <property type="entry name" value="CNH_dom"/>
</dbReference>
<dbReference type="EMBL" id="CAJFDI010000003">
    <property type="protein sequence ID" value="CAD5222527.1"/>
    <property type="molecule type" value="Genomic_DNA"/>
</dbReference>
<dbReference type="eggNOG" id="KOG2063">
    <property type="taxonomic scope" value="Eukaryota"/>
</dbReference>
<dbReference type="Proteomes" id="UP000659654">
    <property type="component" value="Unassembled WGS sequence"/>
</dbReference>
<evidence type="ECO:0000256" key="3">
    <source>
        <dbReference type="ARBA" id="ARBA00022490"/>
    </source>
</evidence>
<dbReference type="InterPro" id="IPR036322">
    <property type="entry name" value="WD40_repeat_dom_sf"/>
</dbReference>
<dbReference type="Pfam" id="PF00780">
    <property type="entry name" value="CNH"/>
    <property type="match status" value="1"/>
</dbReference>
<reference evidence="6" key="2">
    <citation type="submission" date="2020-09" db="EMBL/GenBank/DDBJ databases">
        <authorList>
            <person name="Kikuchi T."/>
        </authorList>
    </citation>
    <scope>NUCLEOTIDE SEQUENCE</scope>
    <source>
        <strain evidence="6">Ka4C1</strain>
    </source>
</reference>
<dbReference type="PANTHER" id="PTHR12894:SF27">
    <property type="entry name" value="TRANSFORMING GROWTH FACTOR-BETA RECEPTOR-ASSOCIATED PROTEIN 1"/>
    <property type="match status" value="1"/>
</dbReference>
<dbReference type="PROSITE" id="PS50219">
    <property type="entry name" value="CNH"/>
    <property type="match status" value="1"/>
</dbReference>
<dbReference type="GO" id="GO:0006914">
    <property type="term" value="P:autophagy"/>
    <property type="evidence" value="ECO:0007669"/>
    <property type="project" value="TreeGrafter"/>
</dbReference>
<evidence type="ECO:0000256" key="2">
    <source>
        <dbReference type="ARBA" id="ARBA00022448"/>
    </source>
</evidence>
<organism evidence="7 9">
    <name type="scientific">Bursaphelenchus xylophilus</name>
    <name type="common">Pinewood nematode worm</name>
    <name type="synonym">Aphelenchoides xylophilus</name>
    <dbReference type="NCBI Taxonomy" id="6326"/>
    <lineage>
        <taxon>Eukaryota</taxon>
        <taxon>Metazoa</taxon>
        <taxon>Ecdysozoa</taxon>
        <taxon>Nematoda</taxon>
        <taxon>Chromadorea</taxon>
        <taxon>Rhabditida</taxon>
        <taxon>Tylenchina</taxon>
        <taxon>Tylenchomorpha</taxon>
        <taxon>Aphelenchoidea</taxon>
        <taxon>Aphelenchoididae</taxon>
        <taxon>Bursaphelenchus</taxon>
    </lineage>
</organism>
<sequence length="785" mass="89647">MHLFEPRIVANFGQKSTDDPVISFTGTKDKVIFGTHKGKLIRCRMEADQLVYDKSVMLSSQNAIQQLSYVPHNDLLMAVVADGIVHITESTLTLLATTGAGSVLSMAVNADSIGQTAAEGVLFAVATNKKSILICKRTQEDKEVTVDVLEKINVSGEVSLLSFSANSICYVMDSRYFVVSLRGGAREHHELIATEDKAIIEAIRRDEYCISADDGLLVFVDSKGVSNRPPISTNINVLQVCFIDPLLYVVGHNHLLIYNLNDETFKVSISIPNLSHVTSTEHGVYLLTDEKVVMKLDLADYEGYIQKLYEEDPKKGLEALEKLKSALCHNSKVQNFIQTFLEKMAVKYIEEGDQDEGLRLFIESDADPIVILSRIRKLNTQAAQEMIFKEIELADDKIMEFLEASLLKSEENETKNEIMSYLIRLELLMDKINLDHLNESLLFDDELREWILENGYHSLAAEICFENGLKHEGLEIWKEFAEKNDGKKVDFDGLMFRLGTMLDEPCLIQKTLQWLAPKSPENAMEIINQLPNLDFEWILSNFNTHSKRFVIDYFSRNLLGKDVSHDVLIEVIRIYSKLIEEDLLDQNLRRDFRNLIFNINYSEEIAEILKKNECLKFENAVFSSKLENVVERLSSLLEEDLDLAEALFLRFCDQKPEIVYIIAPFYLKEEKDPTFQNRFLHLLSQTRPFRGVEKLFPKLSSASPAELLTVIHNSIERVESDLQTLKIREALNECVISTTAHTKKEKKGFWTKEGDRCDICRESLDQENISFLRDVAVHTKCVRRV</sequence>
<dbReference type="OrthoDB" id="10258882at2759"/>
<dbReference type="WBParaSite" id="BXY_1545900.1">
    <property type="protein sequence ID" value="BXY_1545900.1"/>
    <property type="gene ID" value="BXY_1545900"/>
</dbReference>
<keyword evidence="4" id="KW-0653">Protein transport</keyword>
<evidence type="ECO:0000313" key="8">
    <source>
        <dbReference type="Proteomes" id="UP000659654"/>
    </source>
</evidence>
<dbReference type="GO" id="GO:0005737">
    <property type="term" value="C:cytoplasm"/>
    <property type="evidence" value="ECO:0007669"/>
    <property type="project" value="UniProtKB-SubCell"/>
</dbReference>
<accession>A0A1I7SQZ5</accession>
<proteinExistence type="predicted"/>